<dbReference type="AlphaFoldDB" id="A0A7J7DCR8"/>
<protein>
    <recommendedName>
        <fullName evidence="2">NPR1/NIM1-like C-terminal domain-containing protein</fullName>
    </recommendedName>
</protein>
<proteinExistence type="predicted"/>
<dbReference type="PANTHER" id="PTHR46475">
    <property type="entry name" value="REGULATORY PROTEIN NPR3"/>
    <property type="match status" value="1"/>
</dbReference>
<sequence length="111" mass="12986">MITVETGRRYFPHCSTVLDNYVDDDMPDVLYLEKGTIEEREVKKTRFVELKDEVQKAFYKDMAENSRPGLTSSSSSSSTLREAMNHKVRRNRESNLHRITMSRFHKNVEGL</sequence>
<dbReference type="GO" id="GO:0042742">
    <property type="term" value="P:defense response to bacterium"/>
    <property type="evidence" value="ECO:0007669"/>
    <property type="project" value="TreeGrafter"/>
</dbReference>
<name>A0A7J7DCR8_TRIWF</name>
<evidence type="ECO:0000313" key="4">
    <source>
        <dbReference type="Proteomes" id="UP000593562"/>
    </source>
</evidence>
<comment type="caution">
    <text evidence="3">The sequence shown here is derived from an EMBL/GenBank/DDBJ whole genome shotgun (WGS) entry which is preliminary data.</text>
</comment>
<dbReference type="PANTHER" id="PTHR46475:SF7">
    <property type="entry name" value="REGULATORY PROTEIN, PUTATIVE-RELATED"/>
    <property type="match status" value="1"/>
</dbReference>
<organism evidence="3 4">
    <name type="scientific">Tripterygium wilfordii</name>
    <name type="common">Thunder God vine</name>
    <dbReference type="NCBI Taxonomy" id="458696"/>
    <lineage>
        <taxon>Eukaryota</taxon>
        <taxon>Viridiplantae</taxon>
        <taxon>Streptophyta</taxon>
        <taxon>Embryophyta</taxon>
        <taxon>Tracheophyta</taxon>
        <taxon>Spermatophyta</taxon>
        <taxon>Magnoliopsida</taxon>
        <taxon>eudicotyledons</taxon>
        <taxon>Gunneridae</taxon>
        <taxon>Pentapetalae</taxon>
        <taxon>rosids</taxon>
        <taxon>fabids</taxon>
        <taxon>Celastrales</taxon>
        <taxon>Celastraceae</taxon>
        <taxon>Tripterygium</taxon>
    </lineage>
</organism>
<dbReference type="GO" id="GO:0050832">
    <property type="term" value="P:defense response to fungus"/>
    <property type="evidence" value="ECO:0007669"/>
    <property type="project" value="TreeGrafter"/>
</dbReference>
<gene>
    <name evidence="3" type="ORF">HS088_TW08G00640</name>
</gene>
<dbReference type="GO" id="GO:0009862">
    <property type="term" value="P:systemic acquired resistance, salicylic acid mediated signaling pathway"/>
    <property type="evidence" value="ECO:0007669"/>
    <property type="project" value="InterPro"/>
</dbReference>
<dbReference type="EMBL" id="JAAARO010000008">
    <property type="protein sequence ID" value="KAF5744048.1"/>
    <property type="molecule type" value="Genomic_DNA"/>
</dbReference>
<feature type="region of interest" description="Disordered" evidence="1">
    <location>
        <begin position="62"/>
        <end position="111"/>
    </location>
</feature>
<dbReference type="InterPro" id="IPR021094">
    <property type="entry name" value="NPR1/NIM1-like_C"/>
</dbReference>
<evidence type="ECO:0000256" key="1">
    <source>
        <dbReference type="SAM" id="MobiDB-lite"/>
    </source>
</evidence>
<dbReference type="GO" id="GO:2000022">
    <property type="term" value="P:regulation of jasmonic acid mediated signaling pathway"/>
    <property type="evidence" value="ECO:0007669"/>
    <property type="project" value="InterPro"/>
</dbReference>
<feature type="domain" description="NPR1/NIM1-like C-terminal" evidence="2">
    <location>
        <begin position="3"/>
        <end position="77"/>
    </location>
</feature>
<dbReference type="GO" id="GO:0005634">
    <property type="term" value="C:nucleus"/>
    <property type="evidence" value="ECO:0007669"/>
    <property type="project" value="TreeGrafter"/>
</dbReference>
<evidence type="ECO:0000313" key="3">
    <source>
        <dbReference type="EMBL" id="KAF5744048.1"/>
    </source>
</evidence>
<dbReference type="GO" id="GO:2000031">
    <property type="term" value="P:regulation of salicylic acid mediated signaling pathway"/>
    <property type="evidence" value="ECO:0007669"/>
    <property type="project" value="InterPro"/>
</dbReference>
<evidence type="ECO:0000259" key="2">
    <source>
        <dbReference type="Pfam" id="PF12313"/>
    </source>
</evidence>
<accession>A0A7J7DCR8</accession>
<reference evidence="3 4" key="1">
    <citation type="journal article" date="2020" name="Nat. Commun.">
        <title>Genome of Tripterygium wilfordii and identification of cytochrome P450 involved in triptolide biosynthesis.</title>
        <authorList>
            <person name="Tu L."/>
            <person name="Su P."/>
            <person name="Zhang Z."/>
            <person name="Gao L."/>
            <person name="Wang J."/>
            <person name="Hu T."/>
            <person name="Zhou J."/>
            <person name="Zhang Y."/>
            <person name="Zhao Y."/>
            <person name="Liu Y."/>
            <person name="Song Y."/>
            <person name="Tong Y."/>
            <person name="Lu Y."/>
            <person name="Yang J."/>
            <person name="Xu C."/>
            <person name="Jia M."/>
            <person name="Peters R.J."/>
            <person name="Huang L."/>
            <person name="Gao W."/>
        </authorList>
    </citation>
    <scope>NUCLEOTIDE SEQUENCE [LARGE SCALE GENOMIC DNA]</scope>
    <source>
        <strain evidence="4">cv. XIE 37</strain>
        <tissue evidence="3">Leaf</tissue>
    </source>
</reference>
<keyword evidence="4" id="KW-1185">Reference proteome</keyword>
<dbReference type="InParanoid" id="A0A7J7DCR8"/>
<dbReference type="Proteomes" id="UP000593562">
    <property type="component" value="Unassembled WGS sequence"/>
</dbReference>
<dbReference type="Pfam" id="PF12313">
    <property type="entry name" value="NPR1_like_C"/>
    <property type="match status" value="1"/>
</dbReference>
<dbReference type="InterPro" id="IPR044292">
    <property type="entry name" value="NPR"/>
</dbReference>